<gene>
    <name evidence="2" type="ORF">BRAFLDRAFT_118552</name>
</gene>
<dbReference type="EMBL" id="GG666549">
    <property type="protein sequence ID" value="EEN56701.1"/>
    <property type="molecule type" value="Genomic_DNA"/>
</dbReference>
<feature type="compositionally biased region" description="Basic residues" evidence="1">
    <location>
        <begin position="457"/>
        <end position="467"/>
    </location>
</feature>
<feature type="compositionally biased region" description="Acidic residues" evidence="1">
    <location>
        <begin position="842"/>
        <end position="855"/>
    </location>
</feature>
<feature type="compositionally biased region" description="Low complexity" evidence="1">
    <location>
        <begin position="252"/>
        <end position="269"/>
    </location>
</feature>
<feature type="compositionally biased region" description="Basic and acidic residues" evidence="1">
    <location>
        <begin position="412"/>
        <end position="436"/>
    </location>
</feature>
<organism>
    <name type="scientific">Branchiostoma floridae</name>
    <name type="common">Florida lancelet</name>
    <name type="synonym">Amphioxus</name>
    <dbReference type="NCBI Taxonomy" id="7739"/>
    <lineage>
        <taxon>Eukaryota</taxon>
        <taxon>Metazoa</taxon>
        <taxon>Chordata</taxon>
        <taxon>Cephalochordata</taxon>
        <taxon>Leptocardii</taxon>
        <taxon>Amphioxiformes</taxon>
        <taxon>Branchiostomatidae</taxon>
        <taxon>Branchiostoma</taxon>
    </lineage>
</organism>
<feature type="compositionally biased region" description="Polar residues" evidence="1">
    <location>
        <begin position="802"/>
        <end position="826"/>
    </location>
</feature>
<proteinExistence type="predicted"/>
<dbReference type="AlphaFoldDB" id="C3YSK0"/>
<feature type="compositionally biased region" description="Polar residues" evidence="1">
    <location>
        <begin position="365"/>
        <end position="380"/>
    </location>
</feature>
<name>C3YSK0_BRAFL</name>
<feature type="compositionally biased region" description="Low complexity" evidence="1">
    <location>
        <begin position="619"/>
        <end position="628"/>
    </location>
</feature>
<dbReference type="eggNOG" id="ENOG502SDWU">
    <property type="taxonomic scope" value="Eukaryota"/>
</dbReference>
<accession>C3YSK0</accession>
<dbReference type="InParanoid" id="C3YSK0"/>
<feature type="compositionally biased region" description="Basic and acidic residues" evidence="1">
    <location>
        <begin position="479"/>
        <end position="501"/>
    </location>
</feature>
<evidence type="ECO:0000256" key="1">
    <source>
        <dbReference type="SAM" id="MobiDB-lite"/>
    </source>
</evidence>
<protein>
    <submittedName>
        <fullName evidence="2">Uncharacterized protein</fullName>
    </submittedName>
</protein>
<feature type="compositionally biased region" description="Polar residues" evidence="1">
    <location>
        <begin position="777"/>
        <end position="788"/>
    </location>
</feature>
<feature type="region of interest" description="Disordered" evidence="1">
    <location>
        <begin position="220"/>
        <end position="881"/>
    </location>
</feature>
<feature type="region of interest" description="Disordered" evidence="1">
    <location>
        <begin position="1"/>
        <end position="85"/>
    </location>
</feature>
<reference evidence="2" key="1">
    <citation type="journal article" date="2008" name="Nature">
        <title>The amphioxus genome and the evolution of the chordate karyotype.</title>
        <authorList>
            <consortium name="US DOE Joint Genome Institute (JGI-PGF)"/>
            <person name="Putnam N.H."/>
            <person name="Butts T."/>
            <person name="Ferrier D.E.K."/>
            <person name="Furlong R.F."/>
            <person name="Hellsten U."/>
            <person name="Kawashima T."/>
            <person name="Robinson-Rechavi M."/>
            <person name="Shoguchi E."/>
            <person name="Terry A."/>
            <person name="Yu J.-K."/>
            <person name="Benito-Gutierrez E.L."/>
            <person name="Dubchak I."/>
            <person name="Garcia-Fernandez J."/>
            <person name="Gibson-Brown J.J."/>
            <person name="Grigoriev I.V."/>
            <person name="Horton A.C."/>
            <person name="de Jong P.J."/>
            <person name="Jurka J."/>
            <person name="Kapitonov V.V."/>
            <person name="Kohara Y."/>
            <person name="Kuroki Y."/>
            <person name="Lindquist E."/>
            <person name="Lucas S."/>
            <person name="Osoegawa K."/>
            <person name="Pennacchio L.A."/>
            <person name="Salamov A.A."/>
            <person name="Satou Y."/>
            <person name="Sauka-Spengler T."/>
            <person name="Schmutz J."/>
            <person name="Shin-I T."/>
            <person name="Toyoda A."/>
            <person name="Bronner-Fraser M."/>
            <person name="Fujiyama A."/>
            <person name="Holland L.Z."/>
            <person name="Holland P.W.H."/>
            <person name="Satoh N."/>
            <person name="Rokhsar D.S."/>
        </authorList>
    </citation>
    <scope>NUCLEOTIDE SEQUENCE [LARGE SCALE GENOMIC DNA]</scope>
    <source>
        <strain evidence="2">S238N-H82</strain>
        <tissue evidence="2">Testes</tissue>
    </source>
</reference>
<feature type="compositionally biased region" description="Polar residues" evidence="1">
    <location>
        <begin position="328"/>
        <end position="343"/>
    </location>
</feature>
<sequence>MASVGRNRRKDSGILTKKNTHEKDKPRGRMASSSTIMETDGATDEEQEKEVGRVTRGRLNKSTNKMAELKNKMKKKIQEKKMEISDPRSRIYSGNSSFVRKKLSSLKTNNRELASTLAASRQGVRKLQNQNLGLQQENHALAQRVISLQGKLRDLQAALKHRKDNEQHYKKKMSDIQGVLQKVSTSLLGTVEHVGSAMEVCHPVLRDSGWRISSLSAHVSASDDSDGSFPPQPRPSVLGAGPVRVPHPSGKRPSLAPPARRASRSSSVSVPPPCTKAQESSARPPAPRDSLAALESAPILFTEEAAETDKESPADNVEPDNPARHTDIPSQPEDSSSQGTTKQEVPEKRASLMDLVAEHKRRSQDPTGQENRLSNETSAATMPDEEMEATDDTYTEQDMDLTAAPATVIHTEAAEQKEDASQKTDTGKPVDKDAKKSAVPTKGKTGQKDLNQSGCKPVRRVKKKKASKLPTFVKSTKTTAERRDEVEKDGQEVLEEARKSPEVPMQEESERGSENADVAKTCQKSDMFSDPSPLTLKHVVSRGHTSQEDDGKQSQSRGGKPQKQVKLKRKQGASSANKKKQDVLVMESDSSDEEDKEDNHIRRGKTSKTHKDIPSIPESTSTKTSAKGASKKKQDVLVTESDSSDEEDKEENHTRRGKTLKDIAPIPESPGSLQEHNARKVTGRRNADRQSDEGGIVRPRRRTAAVKYFPSDSESDDDFCQSWKSKQRKSTRRSSSYSVSEEEENTGMRMPLRRTPQRLLQSAEKGPLSARQGRVYQDSSDTDATTPQVERASSKRRAFQDVGNTPQGNSDTAGMKTTKTTPQTGLKGQKKRTFSSLGSCDETQDEEQSQNENGEDPSAGGAKRARRARQQVSYKEPNLHR</sequence>
<evidence type="ECO:0000313" key="2">
    <source>
        <dbReference type="EMBL" id="EEN56701.1"/>
    </source>
</evidence>
<feature type="compositionally biased region" description="Acidic residues" evidence="1">
    <location>
        <begin position="383"/>
        <end position="399"/>
    </location>
</feature>